<dbReference type="EC" id="3.4.19.1" evidence="5"/>
<reference evidence="11 12" key="1">
    <citation type="submission" date="2014-04" db="EMBL/GenBank/DDBJ databases">
        <authorList>
            <consortium name="DOE Joint Genome Institute"/>
            <person name="Kuo A."/>
            <person name="Tarkka M."/>
            <person name="Buscot F."/>
            <person name="Kohler A."/>
            <person name="Nagy L.G."/>
            <person name="Floudas D."/>
            <person name="Copeland A."/>
            <person name="Barry K.W."/>
            <person name="Cichocki N."/>
            <person name="Veneault-Fourrey C."/>
            <person name="LaButti K."/>
            <person name="Lindquist E.A."/>
            <person name="Lipzen A."/>
            <person name="Lundell T."/>
            <person name="Morin E."/>
            <person name="Murat C."/>
            <person name="Sun H."/>
            <person name="Tunlid A."/>
            <person name="Henrissat B."/>
            <person name="Grigoriev I.V."/>
            <person name="Hibbett D.S."/>
            <person name="Martin F."/>
            <person name="Nordberg H.P."/>
            <person name="Cantor M.N."/>
            <person name="Hua S.X."/>
        </authorList>
    </citation>
    <scope>NUCLEOTIDE SEQUENCE [LARGE SCALE GENOMIC DNA]</scope>
    <source>
        <strain evidence="11 12">F 1598</strain>
    </source>
</reference>
<accession>A0A0C3BY88</accession>
<dbReference type="SUPFAM" id="SSF53474">
    <property type="entry name" value="alpha/beta-Hydrolases"/>
    <property type="match status" value="1"/>
</dbReference>
<keyword evidence="6" id="KW-0963">Cytoplasm</keyword>
<dbReference type="GO" id="GO:0008242">
    <property type="term" value="F:omega peptidase activity"/>
    <property type="evidence" value="ECO:0007669"/>
    <property type="project" value="UniProtKB-EC"/>
</dbReference>
<dbReference type="InterPro" id="IPR029058">
    <property type="entry name" value="AB_hydrolase_fold"/>
</dbReference>
<dbReference type="OrthoDB" id="43744at2759"/>
<comment type="subcellular location">
    <subcellularLocation>
        <location evidence="2">Cytoplasm</location>
    </subcellularLocation>
</comment>
<dbReference type="Proteomes" id="UP000054166">
    <property type="component" value="Unassembled WGS sequence"/>
</dbReference>
<comment type="similarity">
    <text evidence="3">Belongs to the peptidase S9C family.</text>
</comment>
<evidence type="ECO:0000256" key="1">
    <source>
        <dbReference type="ARBA" id="ARBA00000721"/>
    </source>
</evidence>
<dbReference type="InterPro" id="IPR045550">
    <property type="entry name" value="AARE_N"/>
</dbReference>
<name>A0A0C3BY88_PILCF</name>
<organism evidence="11 12">
    <name type="scientific">Piloderma croceum (strain F 1598)</name>
    <dbReference type="NCBI Taxonomy" id="765440"/>
    <lineage>
        <taxon>Eukaryota</taxon>
        <taxon>Fungi</taxon>
        <taxon>Dikarya</taxon>
        <taxon>Basidiomycota</taxon>
        <taxon>Agaricomycotina</taxon>
        <taxon>Agaricomycetes</taxon>
        <taxon>Agaricomycetidae</taxon>
        <taxon>Atheliales</taxon>
        <taxon>Atheliaceae</taxon>
        <taxon>Piloderma</taxon>
    </lineage>
</organism>
<dbReference type="HOGENOM" id="CLU_014230_1_0_1"/>
<dbReference type="Pfam" id="PF19283">
    <property type="entry name" value="APEH_N"/>
    <property type="match status" value="1"/>
</dbReference>
<evidence type="ECO:0000259" key="9">
    <source>
        <dbReference type="Pfam" id="PF00326"/>
    </source>
</evidence>
<evidence type="ECO:0000259" key="10">
    <source>
        <dbReference type="Pfam" id="PF19283"/>
    </source>
</evidence>
<dbReference type="SUPFAM" id="SSF82171">
    <property type="entry name" value="DPP6 N-terminal domain-like"/>
    <property type="match status" value="1"/>
</dbReference>
<evidence type="ECO:0000313" key="12">
    <source>
        <dbReference type="Proteomes" id="UP000054166"/>
    </source>
</evidence>
<dbReference type="GO" id="GO:0006508">
    <property type="term" value="P:proteolysis"/>
    <property type="evidence" value="ECO:0007669"/>
    <property type="project" value="InterPro"/>
</dbReference>
<evidence type="ECO:0000256" key="5">
    <source>
        <dbReference type="ARBA" id="ARBA00012917"/>
    </source>
</evidence>
<keyword evidence="12" id="KW-1185">Reference proteome</keyword>
<evidence type="ECO:0000256" key="4">
    <source>
        <dbReference type="ARBA" id="ARBA00011881"/>
    </source>
</evidence>
<sequence length="718" mass="78265">MLKRSGKEHLYTALAELPVPTSAFFQNVGHDVIRVTFSKQDHERNVKRSISKTIFVTSPNTLSSTLAQDASDIQISTVSPSKSRVAILRQTSDQDKKKKFIEIWAGDRLEASQEVSSTHGAFLTEDPLSCLSFSPSENALLYSAEAHDPATSDVNKDADPYERFRYTPQFGEGLSKKRPTLYLFQWGTSTEADASTRLTSLCFPQSLGRVFLGQAIFASKDRILATGFEYTESGRLLGIKGCFNRIAGVWMLGIPQINTADTSPATEELTFISKLTPTGYSGRSPRVLSEASTVLWISNEIGGAHASCVSLHSLNLLSMEKKTILDTIWEPDENGFPGLYAGYSLPSQPFLKLSSGFFIATHSVWGSRSTVLLIATDDGRVTDLTPNEDKLLYSWTVLGTDSHRQIICARSSPSIPTEVVLGRIDDAGSVSWLVLSKPTLTEEIESKLRTLQATIIQIPSRRAVETILLRANTPGSDQSISRPCVCSPHGGPHSTSVTSFSPMYTALALEGYTISLVNYTGSLGFGETFVRKLLGQCGTLDVQDCIASVNHLIDIGVSEKGPGKQFVQGGSHGGFLAAHLIGQYPDVFSAAVIRNPVISCGEISTTDIPDWYFAEFGFPYDSTTIMTPSLYAALFAASPISHVDKVCADVLLLLGEADLRVAPTNSLTYYHALKGRGKVIEMLAFPKESHPLEGVEASKICWEAIRDWFDAAQNRLVI</sequence>
<dbReference type="AlphaFoldDB" id="A0A0C3BY88"/>
<evidence type="ECO:0000256" key="2">
    <source>
        <dbReference type="ARBA" id="ARBA00004496"/>
    </source>
</evidence>
<feature type="domain" description="Acylamino-acid-releasing enzyme N-terminal" evidence="10">
    <location>
        <begin position="35"/>
        <end position="439"/>
    </location>
</feature>
<dbReference type="InterPro" id="IPR001375">
    <property type="entry name" value="Peptidase_S9_cat"/>
</dbReference>
<dbReference type="STRING" id="765440.A0A0C3BY88"/>
<protein>
    <recommendedName>
        <fullName evidence="5">acylaminoacyl-peptidase</fullName>
        <ecNumber evidence="5">3.4.19.1</ecNumber>
    </recommendedName>
    <alternativeName>
        <fullName evidence="8">Dipeptidyl-peptidase V</fullName>
    </alternativeName>
</protein>
<comment type="subunit">
    <text evidence="4">Homotetramer.</text>
</comment>
<dbReference type="PANTHER" id="PTHR42776:SF4">
    <property type="entry name" value="ACYLAMINO-ACID-RELEASING ENZYME"/>
    <property type="match status" value="1"/>
</dbReference>
<dbReference type="PANTHER" id="PTHR42776">
    <property type="entry name" value="SERINE PEPTIDASE S9 FAMILY MEMBER"/>
    <property type="match status" value="1"/>
</dbReference>
<keyword evidence="7" id="KW-0378">Hydrolase</keyword>
<dbReference type="InParanoid" id="A0A0C3BY88"/>
<comment type="catalytic activity">
    <reaction evidence="1">
        <text>Cleavage of an N-acetyl or N-formyl amino acid from the N-terminus of a polypeptide.</text>
        <dbReference type="EC" id="3.4.19.1"/>
    </reaction>
</comment>
<dbReference type="GO" id="GO:0005737">
    <property type="term" value="C:cytoplasm"/>
    <property type="evidence" value="ECO:0007669"/>
    <property type="project" value="UniProtKB-SubCell"/>
</dbReference>
<gene>
    <name evidence="11" type="ORF">PILCRDRAFT_810798</name>
</gene>
<evidence type="ECO:0000313" key="11">
    <source>
        <dbReference type="EMBL" id="KIM91513.1"/>
    </source>
</evidence>
<evidence type="ECO:0000256" key="8">
    <source>
        <dbReference type="ARBA" id="ARBA00032829"/>
    </source>
</evidence>
<evidence type="ECO:0000256" key="7">
    <source>
        <dbReference type="ARBA" id="ARBA00022801"/>
    </source>
</evidence>
<dbReference type="GO" id="GO:0004252">
    <property type="term" value="F:serine-type endopeptidase activity"/>
    <property type="evidence" value="ECO:0007669"/>
    <property type="project" value="TreeGrafter"/>
</dbReference>
<dbReference type="Pfam" id="PF00326">
    <property type="entry name" value="Peptidase_S9"/>
    <property type="match status" value="1"/>
</dbReference>
<evidence type="ECO:0000256" key="3">
    <source>
        <dbReference type="ARBA" id="ARBA00010040"/>
    </source>
</evidence>
<reference evidence="12" key="2">
    <citation type="submission" date="2015-01" db="EMBL/GenBank/DDBJ databases">
        <title>Evolutionary Origins and Diversification of the Mycorrhizal Mutualists.</title>
        <authorList>
            <consortium name="DOE Joint Genome Institute"/>
            <consortium name="Mycorrhizal Genomics Consortium"/>
            <person name="Kohler A."/>
            <person name="Kuo A."/>
            <person name="Nagy L.G."/>
            <person name="Floudas D."/>
            <person name="Copeland A."/>
            <person name="Barry K.W."/>
            <person name="Cichocki N."/>
            <person name="Veneault-Fourrey C."/>
            <person name="LaButti K."/>
            <person name="Lindquist E.A."/>
            <person name="Lipzen A."/>
            <person name="Lundell T."/>
            <person name="Morin E."/>
            <person name="Murat C."/>
            <person name="Riley R."/>
            <person name="Ohm R."/>
            <person name="Sun H."/>
            <person name="Tunlid A."/>
            <person name="Henrissat B."/>
            <person name="Grigoriev I.V."/>
            <person name="Hibbett D.S."/>
            <person name="Martin F."/>
        </authorList>
    </citation>
    <scope>NUCLEOTIDE SEQUENCE [LARGE SCALE GENOMIC DNA]</scope>
    <source>
        <strain evidence="12">F 1598</strain>
    </source>
</reference>
<evidence type="ECO:0000256" key="6">
    <source>
        <dbReference type="ARBA" id="ARBA00022490"/>
    </source>
</evidence>
<proteinExistence type="inferred from homology"/>
<dbReference type="Gene3D" id="3.40.50.1820">
    <property type="entry name" value="alpha/beta hydrolase"/>
    <property type="match status" value="1"/>
</dbReference>
<feature type="domain" description="Peptidase S9 prolyl oligopeptidase catalytic" evidence="9">
    <location>
        <begin position="500"/>
        <end position="711"/>
    </location>
</feature>
<dbReference type="EMBL" id="KN832971">
    <property type="protein sequence ID" value="KIM91513.1"/>
    <property type="molecule type" value="Genomic_DNA"/>
</dbReference>